<name>A0ABW5BI71_9PROT</name>
<proteinExistence type="predicted"/>
<dbReference type="SUPFAM" id="SSF55729">
    <property type="entry name" value="Acyl-CoA N-acyltransferases (Nat)"/>
    <property type="match status" value="1"/>
</dbReference>
<dbReference type="InterPro" id="IPR016181">
    <property type="entry name" value="Acyl_CoA_acyltransferase"/>
</dbReference>
<protein>
    <recommendedName>
        <fullName evidence="3">N-acetyltransferase domain-containing protein</fullName>
    </recommendedName>
</protein>
<dbReference type="EMBL" id="JBHUII010000004">
    <property type="protein sequence ID" value="MFD2205827.1"/>
    <property type="molecule type" value="Genomic_DNA"/>
</dbReference>
<gene>
    <name evidence="1" type="ORF">ACFSKO_09405</name>
</gene>
<evidence type="ECO:0008006" key="3">
    <source>
        <dbReference type="Google" id="ProtNLM"/>
    </source>
</evidence>
<organism evidence="1 2">
    <name type="scientific">Kiloniella antarctica</name>
    <dbReference type="NCBI Taxonomy" id="1550907"/>
    <lineage>
        <taxon>Bacteria</taxon>
        <taxon>Pseudomonadati</taxon>
        <taxon>Pseudomonadota</taxon>
        <taxon>Alphaproteobacteria</taxon>
        <taxon>Rhodospirillales</taxon>
        <taxon>Kiloniellaceae</taxon>
        <taxon>Kiloniella</taxon>
    </lineage>
</organism>
<dbReference type="RefSeq" id="WP_380250814.1">
    <property type="nucleotide sequence ID" value="NZ_JBHUII010000004.1"/>
</dbReference>
<sequence>MNTPPILETQRLILRLHRKSDFDAYAKMFASDRAVHMGQLGRRQAWYAYAAEVGHLKTKLLLHW</sequence>
<comment type="caution">
    <text evidence="1">The sequence shown here is derived from an EMBL/GenBank/DDBJ whole genome shotgun (WGS) entry which is preliminary data.</text>
</comment>
<accession>A0ABW5BI71</accession>
<reference evidence="2" key="1">
    <citation type="journal article" date="2019" name="Int. J. Syst. Evol. Microbiol.">
        <title>The Global Catalogue of Microorganisms (GCM) 10K type strain sequencing project: providing services to taxonomists for standard genome sequencing and annotation.</title>
        <authorList>
            <consortium name="The Broad Institute Genomics Platform"/>
            <consortium name="The Broad Institute Genome Sequencing Center for Infectious Disease"/>
            <person name="Wu L."/>
            <person name="Ma J."/>
        </authorList>
    </citation>
    <scope>NUCLEOTIDE SEQUENCE [LARGE SCALE GENOMIC DNA]</scope>
    <source>
        <strain evidence="2">CGMCC 4.7192</strain>
    </source>
</reference>
<evidence type="ECO:0000313" key="2">
    <source>
        <dbReference type="Proteomes" id="UP001597294"/>
    </source>
</evidence>
<keyword evidence="2" id="KW-1185">Reference proteome</keyword>
<dbReference type="Proteomes" id="UP001597294">
    <property type="component" value="Unassembled WGS sequence"/>
</dbReference>
<evidence type="ECO:0000313" key="1">
    <source>
        <dbReference type="EMBL" id="MFD2205827.1"/>
    </source>
</evidence>
<dbReference type="Gene3D" id="3.40.630.30">
    <property type="match status" value="1"/>
</dbReference>